<keyword evidence="8" id="KW-0809">Transit peptide</keyword>
<evidence type="ECO:0000256" key="7">
    <source>
        <dbReference type="ARBA" id="ARBA00022832"/>
    </source>
</evidence>
<keyword evidence="5 13" id="KW-0444">Lipid biosynthesis</keyword>
<comment type="subcellular location">
    <subcellularLocation>
        <location evidence="1">Mitochondrion</location>
    </subcellularLocation>
</comment>
<keyword evidence="6" id="KW-0597">Phosphoprotein</keyword>
<evidence type="ECO:0000256" key="8">
    <source>
        <dbReference type="ARBA" id="ARBA00022946"/>
    </source>
</evidence>
<dbReference type="GO" id="GO:0000035">
    <property type="term" value="F:acyl binding"/>
    <property type="evidence" value="ECO:0007669"/>
    <property type="project" value="TreeGrafter"/>
</dbReference>
<dbReference type="InterPro" id="IPR036736">
    <property type="entry name" value="ACP-like_sf"/>
</dbReference>
<evidence type="ECO:0000259" key="14">
    <source>
        <dbReference type="PROSITE" id="PS50075"/>
    </source>
</evidence>
<comment type="similarity">
    <text evidence="2">Belongs to the acyl carrier protein (ACP) family.</text>
</comment>
<keyword evidence="12 13" id="KW-0275">Fatty acid biosynthesis</keyword>
<dbReference type="EMBL" id="CAJPEV010001655">
    <property type="protein sequence ID" value="CAG0893726.1"/>
    <property type="molecule type" value="Genomic_DNA"/>
</dbReference>
<evidence type="ECO:0000256" key="1">
    <source>
        <dbReference type="ARBA" id="ARBA00004173"/>
    </source>
</evidence>
<evidence type="ECO:0000256" key="5">
    <source>
        <dbReference type="ARBA" id="ARBA00022516"/>
    </source>
</evidence>
<keyword evidence="16" id="KW-1185">Reference proteome</keyword>
<dbReference type="InterPro" id="IPR009081">
    <property type="entry name" value="PP-bd_ACP"/>
</dbReference>
<dbReference type="AlphaFoldDB" id="A0A7R9A7J9"/>
<evidence type="ECO:0000256" key="13">
    <source>
        <dbReference type="RuleBase" id="RU000722"/>
    </source>
</evidence>
<dbReference type="GO" id="GO:0000036">
    <property type="term" value="F:acyl carrier activity"/>
    <property type="evidence" value="ECO:0007669"/>
    <property type="project" value="TreeGrafter"/>
</dbReference>
<evidence type="ECO:0000256" key="12">
    <source>
        <dbReference type="ARBA" id="ARBA00023160"/>
    </source>
</evidence>
<feature type="domain" description="Carrier" evidence="14">
    <location>
        <begin position="1"/>
        <end position="57"/>
    </location>
</feature>
<evidence type="ECO:0000256" key="10">
    <source>
        <dbReference type="ARBA" id="ARBA00023098"/>
    </source>
</evidence>
<keyword evidence="4 13" id="KW-0596">Phosphopantetheine</keyword>
<keyword evidence="10" id="KW-0443">Lipid metabolism</keyword>
<reference evidence="15" key="1">
    <citation type="submission" date="2020-11" db="EMBL/GenBank/DDBJ databases">
        <authorList>
            <person name="Tran Van P."/>
        </authorList>
    </citation>
    <scope>NUCLEOTIDE SEQUENCE</scope>
</reference>
<dbReference type="InterPro" id="IPR003231">
    <property type="entry name" value="ACP"/>
</dbReference>
<evidence type="ECO:0000256" key="3">
    <source>
        <dbReference type="ARBA" id="ARBA00022448"/>
    </source>
</evidence>
<evidence type="ECO:0000256" key="11">
    <source>
        <dbReference type="ARBA" id="ARBA00023128"/>
    </source>
</evidence>
<dbReference type="SUPFAM" id="SSF47336">
    <property type="entry name" value="ACP-like"/>
    <property type="match status" value="1"/>
</dbReference>
<evidence type="ECO:0000256" key="6">
    <source>
        <dbReference type="ARBA" id="ARBA00022553"/>
    </source>
</evidence>
<dbReference type="OrthoDB" id="448946at2759"/>
<protein>
    <recommendedName>
        <fullName evidence="13">Acyl carrier protein</fullName>
    </recommendedName>
</protein>
<evidence type="ECO:0000256" key="9">
    <source>
        <dbReference type="ARBA" id="ARBA00022982"/>
    </source>
</evidence>
<evidence type="ECO:0000256" key="2">
    <source>
        <dbReference type="ARBA" id="ARBA00010930"/>
    </source>
</evidence>
<proteinExistence type="inferred from homology"/>
<keyword evidence="11" id="KW-0496">Mitochondrion</keyword>
<accession>A0A7R9A7J9</accession>
<keyword evidence="3" id="KW-0813">Transport</keyword>
<name>A0A7R9A7J9_9CRUS</name>
<keyword evidence="7" id="KW-0276">Fatty acid metabolism</keyword>
<dbReference type="PANTHER" id="PTHR20863">
    <property type="entry name" value="ACYL CARRIER PROTEIN"/>
    <property type="match status" value="1"/>
</dbReference>
<sequence>MMLTLESDFTTDLGMDGLDHVELIMNVEKEFGVTISDVDAVQMQRPADIVRYLEARADGSKYAVRE</sequence>
<dbReference type="EMBL" id="LR901172">
    <property type="protein sequence ID" value="CAD7247976.1"/>
    <property type="molecule type" value="Genomic_DNA"/>
</dbReference>
<evidence type="ECO:0000313" key="16">
    <source>
        <dbReference type="Proteomes" id="UP000677054"/>
    </source>
</evidence>
<evidence type="ECO:0000313" key="15">
    <source>
        <dbReference type="EMBL" id="CAD7247976.1"/>
    </source>
</evidence>
<comment type="function">
    <text evidence="13">Carrier of the growing fatty acid chain in fatty acid biosynthesis.</text>
</comment>
<dbReference type="PANTHER" id="PTHR20863:SF28">
    <property type="entry name" value="ACYL CARRIER PROTEIN, MITOCHONDRIAL"/>
    <property type="match status" value="1"/>
</dbReference>
<keyword evidence="9" id="KW-0249">Electron transport</keyword>
<evidence type="ECO:0000256" key="4">
    <source>
        <dbReference type="ARBA" id="ARBA00022450"/>
    </source>
</evidence>
<organism evidence="15">
    <name type="scientific">Darwinula stevensoni</name>
    <dbReference type="NCBI Taxonomy" id="69355"/>
    <lineage>
        <taxon>Eukaryota</taxon>
        <taxon>Metazoa</taxon>
        <taxon>Ecdysozoa</taxon>
        <taxon>Arthropoda</taxon>
        <taxon>Crustacea</taxon>
        <taxon>Oligostraca</taxon>
        <taxon>Ostracoda</taxon>
        <taxon>Podocopa</taxon>
        <taxon>Podocopida</taxon>
        <taxon>Darwinulocopina</taxon>
        <taxon>Darwinuloidea</taxon>
        <taxon>Darwinulidae</taxon>
        <taxon>Darwinula</taxon>
    </lineage>
</organism>
<dbReference type="PROSITE" id="PS50075">
    <property type="entry name" value="CARRIER"/>
    <property type="match status" value="1"/>
</dbReference>
<dbReference type="GO" id="GO:0005739">
    <property type="term" value="C:mitochondrion"/>
    <property type="evidence" value="ECO:0007669"/>
    <property type="project" value="UniProtKB-SubCell"/>
</dbReference>
<dbReference type="Pfam" id="PF00550">
    <property type="entry name" value="PP-binding"/>
    <property type="match status" value="1"/>
</dbReference>
<dbReference type="Proteomes" id="UP000677054">
    <property type="component" value="Unassembled WGS sequence"/>
</dbReference>
<dbReference type="Gene3D" id="1.10.1200.10">
    <property type="entry name" value="ACP-like"/>
    <property type="match status" value="1"/>
</dbReference>
<gene>
    <name evidence="15" type="ORF">DSTB1V02_LOCUS7799</name>
</gene>